<dbReference type="GO" id="GO:0016787">
    <property type="term" value="F:hydrolase activity"/>
    <property type="evidence" value="ECO:0007669"/>
    <property type="project" value="UniProtKB-KW"/>
</dbReference>
<dbReference type="InterPro" id="IPR045249">
    <property type="entry name" value="HARBI1-like"/>
</dbReference>
<evidence type="ECO:0000256" key="4">
    <source>
        <dbReference type="ARBA" id="ARBA00022722"/>
    </source>
</evidence>
<dbReference type="InterPro" id="IPR027806">
    <property type="entry name" value="HARBI1_dom"/>
</dbReference>
<evidence type="ECO:0000259" key="8">
    <source>
        <dbReference type="Pfam" id="PF13359"/>
    </source>
</evidence>
<feature type="domain" description="DDE Tnp4" evidence="8">
    <location>
        <begin position="182"/>
        <end position="333"/>
    </location>
</feature>
<proteinExistence type="inferred from homology"/>
<keyword evidence="10" id="KW-1185">Reference proteome</keyword>
<evidence type="ECO:0000313" key="10">
    <source>
        <dbReference type="Proteomes" id="UP001152888"/>
    </source>
</evidence>
<evidence type="ECO:0000256" key="5">
    <source>
        <dbReference type="ARBA" id="ARBA00022723"/>
    </source>
</evidence>
<dbReference type="PANTHER" id="PTHR22930">
    <property type="match status" value="1"/>
</dbReference>
<protein>
    <recommendedName>
        <fullName evidence="8">DDE Tnp4 domain-containing protein</fullName>
    </recommendedName>
</protein>
<keyword evidence="7" id="KW-0539">Nucleus</keyword>
<dbReference type="PANTHER" id="PTHR22930:SF284">
    <property type="entry name" value="DDE TNP4 DOMAIN-CONTAINING PROTEIN"/>
    <property type="match status" value="1"/>
</dbReference>
<evidence type="ECO:0000313" key="9">
    <source>
        <dbReference type="EMBL" id="CAH2016735.1"/>
    </source>
</evidence>
<accession>A0A9P0QBS9</accession>
<comment type="cofactor">
    <cofactor evidence="1">
        <name>a divalent metal cation</name>
        <dbReference type="ChEBI" id="CHEBI:60240"/>
    </cofactor>
</comment>
<dbReference type="OrthoDB" id="1681765at2759"/>
<keyword evidence="4" id="KW-0540">Nuclease</keyword>
<dbReference type="GO" id="GO:0005634">
    <property type="term" value="C:nucleus"/>
    <property type="evidence" value="ECO:0007669"/>
    <property type="project" value="UniProtKB-SubCell"/>
</dbReference>
<comment type="caution">
    <text evidence="9">The sequence shown here is derived from an EMBL/GenBank/DDBJ whole genome shotgun (WGS) entry which is preliminary data.</text>
</comment>
<comment type="similarity">
    <text evidence="3">Belongs to the HARBI1 family.</text>
</comment>
<keyword evidence="6" id="KW-0378">Hydrolase</keyword>
<organism evidence="9 10">
    <name type="scientific">Acanthoscelides obtectus</name>
    <name type="common">Bean weevil</name>
    <name type="synonym">Bruchus obtectus</name>
    <dbReference type="NCBI Taxonomy" id="200917"/>
    <lineage>
        <taxon>Eukaryota</taxon>
        <taxon>Metazoa</taxon>
        <taxon>Ecdysozoa</taxon>
        <taxon>Arthropoda</taxon>
        <taxon>Hexapoda</taxon>
        <taxon>Insecta</taxon>
        <taxon>Pterygota</taxon>
        <taxon>Neoptera</taxon>
        <taxon>Endopterygota</taxon>
        <taxon>Coleoptera</taxon>
        <taxon>Polyphaga</taxon>
        <taxon>Cucujiformia</taxon>
        <taxon>Chrysomeloidea</taxon>
        <taxon>Chrysomelidae</taxon>
        <taxon>Bruchinae</taxon>
        <taxon>Bruchini</taxon>
        <taxon>Acanthoscelides</taxon>
    </lineage>
</organism>
<dbReference type="EMBL" id="CAKOFQ010008998">
    <property type="protein sequence ID" value="CAH2016735.1"/>
    <property type="molecule type" value="Genomic_DNA"/>
</dbReference>
<keyword evidence="5" id="KW-0479">Metal-binding</keyword>
<evidence type="ECO:0000256" key="2">
    <source>
        <dbReference type="ARBA" id="ARBA00004123"/>
    </source>
</evidence>
<gene>
    <name evidence="9" type="ORF">ACAOBT_LOCUS35568</name>
</gene>
<comment type="subcellular location">
    <subcellularLocation>
        <location evidence="2">Nucleus</location>
    </subcellularLocation>
</comment>
<dbReference type="Pfam" id="PF13359">
    <property type="entry name" value="DDE_Tnp_4"/>
    <property type="match status" value="1"/>
</dbReference>
<dbReference type="AlphaFoldDB" id="A0A9P0QBS9"/>
<reference evidence="9" key="1">
    <citation type="submission" date="2022-03" db="EMBL/GenBank/DDBJ databases">
        <authorList>
            <person name="Sayadi A."/>
        </authorList>
    </citation>
    <scope>NUCLEOTIDE SEQUENCE</scope>
</reference>
<evidence type="ECO:0000256" key="7">
    <source>
        <dbReference type="ARBA" id="ARBA00023242"/>
    </source>
</evidence>
<sequence>MLSQLAVIKKTVIRSMTIILCEELEKSYKKLQKKERKKKVWIRDWTARRSIGATCAIFKELYHEDPREYKAVLRVTPEQVDKLLNLIKMKIERQDTFMRDAIPARVKLEVTLCFLSSGISYRLLAIFFRISKSSISKFIPEVCDVMYEALDEYLQVPDNREWEDIQVGFHHRWNFPGCCGAIDGKHVVIQAPPNCGSEYYNYKGTNSLVLLAVVDHDYCFKYVDIGSYGRNSDGGVFQAFSLYPVLENGSLLPEGGFLVGDDAFPLKTYLLKRYPNEPTIVEKIYNYRFTRARRIVENAFGILVSRFRVLALPIQLQEETAIKMIRTTCVLHNWLRKSSLHTYTPPGSIDYEDIVNFTTNLGTWRSEINALPSIARSRINNR</sequence>
<evidence type="ECO:0000256" key="1">
    <source>
        <dbReference type="ARBA" id="ARBA00001968"/>
    </source>
</evidence>
<name>A0A9P0QBS9_ACAOB</name>
<dbReference type="GO" id="GO:0004518">
    <property type="term" value="F:nuclease activity"/>
    <property type="evidence" value="ECO:0007669"/>
    <property type="project" value="UniProtKB-KW"/>
</dbReference>
<evidence type="ECO:0000256" key="6">
    <source>
        <dbReference type="ARBA" id="ARBA00022801"/>
    </source>
</evidence>
<evidence type="ECO:0000256" key="3">
    <source>
        <dbReference type="ARBA" id="ARBA00006958"/>
    </source>
</evidence>
<dbReference type="Proteomes" id="UP001152888">
    <property type="component" value="Unassembled WGS sequence"/>
</dbReference>
<dbReference type="GO" id="GO:0046872">
    <property type="term" value="F:metal ion binding"/>
    <property type="evidence" value="ECO:0007669"/>
    <property type="project" value="UniProtKB-KW"/>
</dbReference>